<evidence type="ECO:0000256" key="4">
    <source>
        <dbReference type="ARBA" id="ARBA00023242"/>
    </source>
</evidence>
<dbReference type="Pfam" id="PF00447">
    <property type="entry name" value="HSF_DNA-bind"/>
    <property type="match status" value="1"/>
</dbReference>
<name>A0A5N5IRB0_9ROSA</name>
<dbReference type="GO" id="GO:0005634">
    <property type="term" value="C:nucleus"/>
    <property type="evidence" value="ECO:0007669"/>
    <property type="project" value="UniProtKB-SubCell"/>
</dbReference>
<dbReference type="GO" id="GO:0000978">
    <property type="term" value="F:RNA polymerase II cis-regulatory region sequence-specific DNA binding"/>
    <property type="evidence" value="ECO:0007669"/>
    <property type="project" value="TreeGrafter"/>
</dbReference>
<feature type="coiled-coil region" evidence="6">
    <location>
        <begin position="188"/>
        <end position="225"/>
    </location>
</feature>
<dbReference type="Gene3D" id="1.10.10.10">
    <property type="entry name" value="Winged helix-like DNA-binding domain superfamily/Winged helix DNA-binding domain"/>
    <property type="match status" value="1"/>
</dbReference>
<reference evidence="8 9" key="3">
    <citation type="submission" date="2019-11" db="EMBL/GenBank/DDBJ databases">
        <title>A de novo genome assembly of a pear dwarfing rootstock.</title>
        <authorList>
            <person name="Wang F."/>
            <person name="Wang J."/>
            <person name="Li S."/>
            <person name="Zhang Y."/>
            <person name="Fang M."/>
            <person name="Ma L."/>
            <person name="Zhao Y."/>
            <person name="Jiang S."/>
        </authorList>
    </citation>
    <scope>NUCLEOTIDE SEQUENCE [LARGE SCALE GENOMIC DNA]</scope>
    <source>
        <strain evidence="8">S2</strain>
        <tissue evidence="8">Leaf</tissue>
    </source>
</reference>
<gene>
    <name evidence="8" type="ORF">D8674_027908</name>
</gene>
<comment type="subcellular location">
    <subcellularLocation>
        <location evidence="1">Nucleus</location>
    </subcellularLocation>
</comment>
<dbReference type="InterPro" id="IPR036388">
    <property type="entry name" value="WH-like_DNA-bd_sf"/>
</dbReference>
<dbReference type="InterPro" id="IPR036390">
    <property type="entry name" value="WH_DNA-bd_sf"/>
</dbReference>
<accession>A0A5N5IRB0</accession>
<dbReference type="SMART" id="SM00415">
    <property type="entry name" value="HSF"/>
    <property type="match status" value="1"/>
</dbReference>
<evidence type="ECO:0000256" key="3">
    <source>
        <dbReference type="ARBA" id="ARBA00023125"/>
    </source>
</evidence>
<evidence type="ECO:0000256" key="6">
    <source>
        <dbReference type="SAM" id="Coils"/>
    </source>
</evidence>
<dbReference type="PRINTS" id="PR00056">
    <property type="entry name" value="HSFDOMAIN"/>
</dbReference>
<dbReference type="InterPro" id="IPR000232">
    <property type="entry name" value="HSF_DNA-bd"/>
</dbReference>
<evidence type="ECO:0000313" key="9">
    <source>
        <dbReference type="Proteomes" id="UP000327157"/>
    </source>
</evidence>
<evidence type="ECO:0000256" key="5">
    <source>
        <dbReference type="RuleBase" id="RU004020"/>
    </source>
</evidence>
<organism evidence="8 9">
    <name type="scientific">Pyrus ussuriensis x Pyrus communis</name>
    <dbReference type="NCBI Taxonomy" id="2448454"/>
    <lineage>
        <taxon>Eukaryota</taxon>
        <taxon>Viridiplantae</taxon>
        <taxon>Streptophyta</taxon>
        <taxon>Embryophyta</taxon>
        <taxon>Tracheophyta</taxon>
        <taxon>Spermatophyta</taxon>
        <taxon>Magnoliopsida</taxon>
        <taxon>eudicotyledons</taxon>
        <taxon>Gunneridae</taxon>
        <taxon>Pentapetalae</taxon>
        <taxon>rosids</taxon>
        <taxon>fabids</taxon>
        <taxon>Rosales</taxon>
        <taxon>Rosaceae</taxon>
        <taxon>Amygdaloideae</taxon>
        <taxon>Maleae</taxon>
        <taxon>Pyrus</taxon>
    </lineage>
</organism>
<dbReference type="GO" id="GO:0006357">
    <property type="term" value="P:regulation of transcription by RNA polymerase II"/>
    <property type="evidence" value="ECO:0007669"/>
    <property type="project" value="TreeGrafter"/>
</dbReference>
<reference evidence="9" key="2">
    <citation type="submission" date="2019-10" db="EMBL/GenBank/DDBJ databases">
        <title>A de novo genome assembly of a pear dwarfing rootstock.</title>
        <authorList>
            <person name="Wang F."/>
            <person name="Wang J."/>
            <person name="Li S."/>
            <person name="Zhang Y."/>
            <person name="Fang M."/>
            <person name="Ma L."/>
            <person name="Zhao Y."/>
            <person name="Jiang S."/>
        </authorList>
    </citation>
    <scope>NUCLEOTIDE SEQUENCE [LARGE SCALE GENOMIC DNA]</scope>
</reference>
<dbReference type="GO" id="GO:0003700">
    <property type="term" value="F:DNA-binding transcription factor activity"/>
    <property type="evidence" value="ECO:0007669"/>
    <property type="project" value="InterPro"/>
</dbReference>
<proteinExistence type="inferred from homology"/>
<evidence type="ECO:0000256" key="2">
    <source>
        <dbReference type="ARBA" id="ARBA00023016"/>
    </source>
</evidence>
<keyword evidence="2" id="KW-0346">Stress response</keyword>
<evidence type="ECO:0000313" key="8">
    <source>
        <dbReference type="EMBL" id="KAB2637374.1"/>
    </source>
</evidence>
<keyword evidence="9" id="KW-1185">Reference proteome</keyword>
<keyword evidence="3" id="KW-0238">DNA-binding</keyword>
<evidence type="ECO:0000256" key="1">
    <source>
        <dbReference type="ARBA" id="ARBA00004123"/>
    </source>
</evidence>
<dbReference type="PANTHER" id="PTHR10015">
    <property type="entry name" value="HEAT SHOCK TRANSCRIPTION FACTOR"/>
    <property type="match status" value="1"/>
</dbReference>
<comment type="similarity">
    <text evidence="5">Belongs to the HSF family.</text>
</comment>
<keyword evidence="6" id="KW-0175">Coiled coil</keyword>
<reference evidence="8 9" key="1">
    <citation type="submission" date="2019-09" db="EMBL/GenBank/DDBJ databases">
        <authorList>
            <person name="Ou C."/>
        </authorList>
    </citation>
    <scope>NUCLEOTIDE SEQUENCE [LARGE SCALE GENOMIC DNA]</scope>
    <source>
        <strain evidence="8">S2</strain>
        <tissue evidence="8">Leaf</tissue>
    </source>
</reference>
<evidence type="ECO:0000259" key="7">
    <source>
        <dbReference type="SMART" id="SM00415"/>
    </source>
</evidence>
<dbReference type="SUPFAM" id="SSF46785">
    <property type="entry name" value="Winged helix' DNA-binding domain"/>
    <property type="match status" value="1"/>
</dbReference>
<protein>
    <submittedName>
        <fullName evidence="8">Heat stress transcription factor B-2a-like</fullName>
    </submittedName>
</protein>
<comment type="caution">
    <text evidence="8">The sequence shown here is derived from an EMBL/GenBank/DDBJ whole genome shotgun (WGS) entry which is preliminary data.</text>
</comment>
<dbReference type="EMBL" id="SMOL01000004">
    <property type="protein sequence ID" value="KAB2637374.1"/>
    <property type="molecule type" value="Genomic_DNA"/>
</dbReference>
<keyword evidence="4" id="KW-0539">Nucleus</keyword>
<sequence>MNLRNLKKKKVKRNQSTFHAISQYFPKARGWKHGINKRLVQCRIFQKLASQPYMAETSSRTRSAAPFLSKTFDLLEEQDVGGDGGGKRNIVSWNVEGTGFIVWSPADFSELLLPKYFKHNNFSSFIRQLNTYGFKKTSPKLWEFKHEKFQKGCRHMLVEITRKKCEPSAFPAYLKASEESGSTSTALAAAEENNCLLLMEENKNLRKQQLELQVQIAQFRTLENKLLDCVAQYMDDHRNKARC</sequence>
<dbReference type="FunFam" id="1.10.10.10:FF:000660">
    <property type="entry name" value="Heat stress transcription factor A-6b"/>
    <property type="match status" value="1"/>
</dbReference>
<feature type="domain" description="HSF-type DNA-binding" evidence="7">
    <location>
        <begin position="63"/>
        <end position="163"/>
    </location>
</feature>
<dbReference type="AlphaFoldDB" id="A0A5N5IRB0"/>
<dbReference type="PANTHER" id="PTHR10015:SF308">
    <property type="entry name" value="HSF-TYPE DNA-BINDING DOMAIN-CONTAINING PROTEIN"/>
    <property type="match status" value="1"/>
</dbReference>
<dbReference type="OrthoDB" id="60033at2759"/>
<dbReference type="Proteomes" id="UP000327157">
    <property type="component" value="Chromosome 5"/>
</dbReference>